<feature type="compositionally biased region" description="Basic residues" evidence="1">
    <location>
        <begin position="58"/>
        <end position="70"/>
    </location>
</feature>
<name>A0ABP7F7P4_9MICO</name>
<evidence type="ECO:0000313" key="3">
    <source>
        <dbReference type="Proteomes" id="UP001501004"/>
    </source>
</evidence>
<organism evidence="2 3">
    <name type="scientific">Leifsonella bigeumensis</name>
    <dbReference type="NCBI Taxonomy" id="433643"/>
    <lineage>
        <taxon>Bacteria</taxon>
        <taxon>Bacillati</taxon>
        <taxon>Actinomycetota</taxon>
        <taxon>Actinomycetes</taxon>
        <taxon>Micrococcales</taxon>
        <taxon>Microbacteriaceae</taxon>
        <taxon>Leifsonella</taxon>
    </lineage>
</organism>
<dbReference type="EMBL" id="BAABAE010000002">
    <property type="protein sequence ID" value="GAA3733122.1"/>
    <property type="molecule type" value="Genomic_DNA"/>
</dbReference>
<protein>
    <recommendedName>
        <fullName evidence="4">Secreted protein</fullName>
    </recommendedName>
</protein>
<proteinExistence type="predicted"/>
<sequence length="70" mass="7756">MNRAIASSFRLVTPACGTAARCASVIRPMKPNPTKPNPTKPNPTKPNPTKPNPTKPNRMIRRRRNTPPLE</sequence>
<reference evidence="3" key="1">
    <citation type="journal article" date="2019" name="Int. J. Syst. Evol. Microbiol.">
        <title>The Global Catalogue of Microorganisms (GCM) 10K type strain sequencing project: providing services to taxonomists for standard genome sequencing and annotation.</title>
        <authorList>
            <consortium name="The Broad Institute Genomics Platform"/>
            <consortium name="The Broad Institute Genome Sequencing Center for Infectious Disease"/>
            <person name="Wu L."/>
            <person name="Ma J."/>
        </authorList>
    </citation>
    <scope>NUCLEOTIDE SEQUENCE [LARGE SCALE GENOMIC DNA]</scope>
    <source>
        <strain evidence="3">JCM 16949</strain>
    </source>
</reference>
<comment type="caution">
    <text evidence="2">The sequence shown here is derived from an EMBL/GenBank/DDBJ whole genome shotgun (WGS) entry which is preliminary data.</text>
</comment>
<gene>
    <name evidence="2" type="ORF">GCM10022239_06780</name>
</gene>
<feature type="compositionally biased region" description="Pro residues" evidence="1">
    <location>
        <begin position="30"/>
        <end position="54"/>
    </location>
</feature>
<accession>A0ABP7F7P4</accession>
<evidence type="ECO:0008006" key="4">
    <source>
        <dbReference type="Google" id="ProtNLM"/>
    </source>
</evidence>
<evidence type="ECO:0000313" key="2">
    <source>
        <dbReference type="EMBL" id="GAA3733122.1"/>
    </source>
</evidence>
<keyword evidence="3" id="KW-1185">Reference proteome</keyword>
<evidence type="ECO:0000256" key="1">
    <source>
        <dbReference type="SAM" id="MobiDB-lite"/>
    </source>
</evidence>
<dbReference type="Proteomes" id="UP001501004">
    <property type="component" value="Unassembled WGS sequence"/>
</dbReference>
<feature type="region of interest" description="Disordered" evidence="1">
    <location>
        <begin position="27"/>
        <end position="70"/>
    </location>
</feature>